<protein>
    <submittedName>
        <fullName evidence="1">Uncharacterized protein (TIGR02413 family)</fullName>
    </submittedName>
</protein>
<evidence type="ECO:0000313" key="2">
    <source>
        <dbReference type="Proteomes" id="UP001223586"/>
    </source>
</evidence>
<comment type="caution">
    <text evidence="1">The sequence shown here is derived from an EMBL/GenBank/DDBJ whole genome shotgun (WGS) entry which is preliminary data.</text>
</comment>
<proteinExistence type="predicted"/>
<dbReference type="EMBL" id="JAUSTT010000001">
    <property type="protein sequence ID" value="MDQ0174241.1"/>
    <property type="molecule type" value="Genomic_DNA"/>
</dbReference>
<keyword evidence="2" id="KW-1185">Reference proteome</keyword>
<gene>
    <name evidence="1" type="ORF">J2S08_000072</name>
</gene>
<sequence length="46" mass="5774">MTLHLFFVTITIKKRRISIEEHLQERKIAEMCEQNRLKYERMIPWL</sequence>
<accession>A0ABT9WM07</accession>
<dbReference type="Proteomes" id="UP001223586">
    <property type="component" value="Unassembled WGS sequence"/>
</dbReference>
<dbReference type="InterPro" id="IPR012655">
    <property type="entry name" value="YrzI"/>
</dbReference>
<organism evidence="1 2">
    <name type="scientific">Bacillus chungangensis</name>
    <dbReference type="NCBI Taxonomy" id="587633"/>
    <lineage>
        <taxon>Bacteria</taxon>
        <taxon>Bacillati</taxon>
        <taxon>Bacillota</taxon>
        <taxon>Bacilli</taxon>
        <taxon>Bacillales</taxon>
        <taxon>Bacillaceae</taxon>
        <taxon>Bacillus</taxon>
    </lineage>
</organism>
<reference evidence="1 2" key="1">
    <citation type="submission" date="2023-07" db="EMBL/GenBank/DDBJ databases">
        <title>Genomic Encyclopedia of Type Strains, Phase IV (KMG-IV): sequencing the most valuable type-strain genomes for metagenomic binning, comparative biology and taxonomic classification.</title>
        <authorList>
            <person name="Goeker M."/>
        </authorList>
    </citation>
    <scope>NUCLEOTIDE SEQUENCE [LARGE SCALE GENOMIC DNA]</scope>
    <source>
        <strain evidence="1 2">DSM 23837</strain>
    </source>
</reference>
<dbReference type="RefSeq" id="WP_307225552.1">
    <property type="nucleotide sequence ID" value="NZ_JAUSTT010000001.1"/>
</dbReference>
<dbReference type="Pfam" id="PF09501">
    <property type="entry name" value="Bac_small_YrzI"/>
    <property type="match status" value="1"/>
</dbReference>
<name>A0ABT9WM07_9BACI</name>
<evidence type="ECO:0000313" key="1">
    <source>
        <dbReference type="EMBL" id="MDQ0174241.1"/>
    </source>
</evidence>